<protein>
    <submittedName>
        <fullName evidence="5">Glycosyltransferase</fullName>
    </submittedName>
</protein>
<dbReference type="GO" id="GO:1901137">
    <property type="term" value="P:carbohydrate derivative biosynthetic process"/>
    <property type="evidence" value="ECO:0007669"/>
    <property type="project" value="UniProtKB-ARBA"/>
</dbReference>
<keyword evidence="1" id="KW-0328">Glycosyltransferase</keyword>
<reference evidence="5 6" key="1">
    <citation type="submission" date="2020-08" db="EMBL/GenBank/DDBJ databases">
        <title>Genome sequence of Tessaracoccus defluvii JCM 17540T.</title>
        <authorList>
            <person name="Hyun D.-W."/>
            <person name="Bae J.-W."/>
        </authorList>
    </citation>
    <scope>NUCLEOTIDE SEQUENCE [LARGE SCALE GENOMIC DNA]</scope>
    <source>
        <strain evidence="5 6">JCM 17540</strain>
    </source>
</reference>
<dbReference type="GO" id="GO:0016757">
    <property type="term" value="F:glycosyltransferase activity"/>
    <property type="evidence" value="ECO:0007669"/>
    <property type="project" value="UniProtKB-KW"/>
</dbReference>
<keyword evidence="2 5" id="KW-0808">Transferase</keyword>
<dbReference type="Proteomes" id="UP000516117">
    <property type="component" value="Chromosome"/>
</dbReference>
<evidence type="ECO:0000313" key="6">
    <source>
        <dbReference type="Proteomes" id="UP000516117"/>
    </source>
</evidence>
<feature type="domain" description="Glycosyl transferase family 1" evidence="3">
    <location>
        <begin position="227"/>
        <end position="372"/>
    </location>
</feature>
<keyword evidence="6" id="KW-1185">Reference proteome</keyword>
<dbReference type="PANTHER" id="PTHR45947:SF3">
    <property type="entry name" value="SULFOQUINOVOSYL TRANSFERASE SQD2"/>
    <property type="match status" value="1"/>
</dbReference>
<dbReference type="SUPFAM" id="SSF53756">
    <property type="entry name" value="UDP-Glycosyltransferase/glycogen phosphorylase"/>
    <property type="match status" value="1"/>
</dbReference>
<dbReference type="PANTHER" id="PTHR45947">
    <property type="entry name" value="SULFOQUINOVOSYL TRANSFERASE SQD2"/>
    <property type="match status" value="1"/>
</dbReference>
<dbReference type="Pfam" id="PF13439">
    <property type="entry name" value="Glyco_transf_4"/>
    <property type="match status" value="1"/>
</dbReference>
<evidence type="ECO:0000259" key="3">
    <source>
        <dbReference type="Pfam" id="PF00534"/>
    </source>
</evidence>
<gene>
    <name evidence="5" type="ORF">H9L22_15370</name>
</gene>
<proteinExistence type="predicted"/>
<dbReference type="EMBL" id="CP060789">
    <property type="protein sequence ID" value="QNP55541.1"/>
    <property type="molecule type" value="Genomic_DNA"/>
</dbReference>
<accession>A0A7H0H4S5</accession>
<evidence type="ECO:0000259" key="4">
    <source>
        <dbReference type="Pfam" id="PF13439"/>
    </source>
</evidence>
<dbReference type="InterPro" id="IPR050194">
    <property type="entry name" value="Glycosyltransferase_grp1"/>
</dbReference>
<dbReference type="Gene3D" id="3.40.50.2000">
    <property type="entry name" value="Glycogen Phosphorylase B"/>
    <property type="match status" value="2"/>
</dbReference>
<evidence type="ECO:0000313" key="5">
    <source>
        <dbReference type="EMBL" id="QNP55541.1"/>
    </source>
</evidence>
<dbReference type="InterPro" id="IPR001296">
    <property type="entry name" value="Glyco_trans_1"/>
</dbReference>
<dbReference type="AlphaFoldDB" id="A0A7H0H4S5"/>
<name>A0A7H0H4S5_9ACTN</name>
<dbReference type="Pfam" id="PF00534">
    <property type="entry name" value="Glycos_transf_1"/>
    <property type="match status" value="1"/>
</dbReference>
<dbReference type="KEGG" id="tdf:H9L22_15370"/>
<sequence length="404" mass="43225">MRIVMVTDYYLPTLGGVQTLVKAHKEALERAGHTVVVACPLAEPSADPSVVALPISPVFNPDGYPFTWPYARTEQVLREALIDADIVHVHSEMIGAIAGLRVARELGIPIVQTMHGRIDVYTASVLPLPSVTTIPLAWLHRRRIPHVAPIAGGERFTSTRLARRMWRLMVNQANYADHVIVPSAHFAAKLRGQGVTSPLTVLSNGLEDSVLDQLTGARPRVPDGGLRVMWCGRVSPEKRPEVLIEALAQLPGSVTADLYGEGLALAATRRLIGRLGLAGRVRLHGAVPQSEVLAASLDHDVFVSTSYDFDNQPMVILEAIASGLPVVISDPDLGESIPDGGFVATAEPTATALAAELRRLLDTPERVTAMSRALLADAGGAAQQTHLDGLLAVYRGLLASRSNA</sequence>
<feature type="domain" description="Glycosyltransferase subfamily 4-like N-terminal" evidence="4">
    <location>
        <begin position="15"/>
        <end position="207"/>
    </location>
</feature>
<dbReference type="InterPro" id="IPR028098">
    <property type="entry name" value="Glyco_trans_4-like_N"/>
</dbReference>
<evidence type="ECO:0000256" key="1">
    <source>
        <dbReference type="ARBA" id="ARBA00022676"/>
    </source>
</evidence>
<evidence type="ECO:0000256" key="2">
    <source>
        <dbReference type="ARBA" id="ARBA00022679"/>
    </source>
</evidence>
<organism evidence="5 6">
    <name type="scientific">Tessaracoccus defluvii</name>
    <dbReference type="NCBI Taxonomy" id="1285901"/>
    <lineage>
        <taxon>Bacteria</taxon>
        <taxon>Bacillati</taxon>
        <taxon>Actinomycetota</taxon>
        <taxon>Actinomycetes</taxon>
        <taxon>Propionibacteriales</taxon>
        <taxon>Propionibacteriaceae</taxon>
        <taxon>Tessaracoccus</taxon>
    </lineage>
</organism>